<keyword evidence="1" id="KW-0805">Transcription regulation</keyword>
<keyword evidence="3" id="KW-0804">Transcription</keyword>
<gene>
    <name evidence="5" type="ORF">C7K08_08610</name>
</gene>
<evidence type="ECO:0000256" key="1">
    <source>
        <dbReference type="ARBA" id="ARBA00023015"/>
    </source>
</evidence>
<evidence type="ECO:0000259" key="4">
    <source>
        <dbReference type="PROSITE" id="PS50043"/>
    </source>
</evidence>
<dbReference type="AlphaFoldDB" id="A0A2P7EDJ3"/>
<evidence type="ECO:0000313" key="5">
    <source>
        <dbReference type="EMBL" id="PSI01300.1"/>
    </source>
</evidence>
<dbReference type="PANTHER" id="PTHR44688">
    <property type="entry name" value="DNA-BINDING TRANSCRIPTIONAL ACTIVATOR DEVR_DOSR"/>
    <property type="match status" value="1"/>
</dbReference>
<dbReference type="SMART" id="SM00421">
    <property type="entry name" value="HTH_LUXR"/>
    <property type="match status" value="1"/>
</dbReference>
<dbReference type="PANTHER" id="PTHR44688:SF16">
    <property type="entry name" value="DNA-BINDING TRANSCRIPTIONAL ACTIVATOR DEVR_DOSR"/>
    <property type="match status" value="1"/>
</dbReference>
<dbReference type="PRINTS" id="PR00038">
    <property type="entry name" value="HTHLUXR"/>
</dbReference>
<dbReference type="InterPro" id="IPR036388">
    <property type="entry name" value="WH-like_DNA-bd_sf"/>
</dbReference>
<dbReference type="STRING" id="1910958.BTM30_06075"/>
<comment type="caution">
    <text evidence="5">The sequence shown here is derived from an EMBL/GenBank/DDBJ whole genome shotgun (WGS) entry which is preliminary data.</text>
</comment>
<protein>
    <submittedName>
        <fullName evidence="5">Helix-turn-helix transcriptional regulator</fullName>
    </submittedName>
</protein>
<dbReference type="InterPro" id="IPR016032">
    <property type="entry name" value="Sig_transdc_resp-reg_C-effctor"/>
</dbReference>
<keyword evidence="6" id="KW-1185">Reference proteome</keyword>
<dbReference type="Proteomes" id="UP000240206">
    <property type="component" value="Unassembled WGS sequence"/>
</dbReference>
<dbReference type="Gene3D" id="1.10.10.10">
    <property type="entry name" value="Winged helix-like DNA-binding domain superfamily/Winged helix DNA-binding domain"/>
    <property type="match status" value="1"/>
</dbReference>
<dbReference type="InterPro" id="IPR000792">
    <property type="entry name" value="Tscrpt_reg_LuxR_C"/>
</dbReference>
<name>A0A2P7EDJ3_9SYNE</name>
<dbReference type="EMBL" id="PXVC01000038">
    <property type="protein sequence ID" value="PSI01300.1"/>
    <property type="molecule type" value="Genomic_DNA"/>
</dbReference>
<evidence type="ECO:0000256" key="2">
    <source>
        <dbReference type="ARBA" id="ARBA00023125"/>
    </source>
</evidence>
<organism evidence="5 6">
    <name type="scientific">Synechococcus lacustris str. Tous</name>
    <dbReference type="NCBI Taxonomy" id="1910958"/>
    <lineage>
        <taxon>Bacteria</taxon>
        <taxon>Bacillati</taxon>
        <taxon>Cyanobacteriota</taxon>
        <taxon>Cyanophyceae</taxon>
        <taxon>Synechococcales</taxon>
        <taxon>Synechococcaceae</taxon>
        <taxon>Synechococcus</taxon>
    </lineage>
</organism>
<dbReference type="PROSITE" id="PS50043">
    <property type="entry name" value="HTH_LUXR_2"/>
    <property type="match status" value="1"/>
</dbReference>
<accession>A0A2P7EDJ3</accession>
<reference evidence="6" key="1">
    <citation type="submission" date="2018-03" db="EMBL/GenBank/DDBJ databases">
        <title>Ecological and genomic features of two cosmopolitan and abundant freshwater picocyanobacteria.</title>
        <authorList>
            <person name="Cabello-Yeves P.J."/>
            <person name="Picazo A."/>
            <person name="Camacho A."/>
            <person name="Callieri C."/>
            <person name="Rosselli R."/>
            <person name="Roda-Garcia J."/>
            <person name="Coutinho F.H."/>
            <person name="Rodriguez-Valera F."/>
        </authorList>
    </citation>
    <scope>NUCLEOTIDE SEQUENCE [LARGE SCALE GENOMIC DNA]</scope>
    <source>
        <strain evidence="6">Tous</strain>
    </source>
</reference>
<sequence>MDAHLSERELEIIELVAAELTNHEIGVKLSISKRTVDNHVSNIFTKTGSRNRVALVNWAMSNGKICRDGLNCCNLPKA</sequence>
<dbReference type="GO" id="GO:0006355">
    <property type="term" value="P:regulation of DNA-templated transcription"/>
    <property type="evidence" value="ECO:0007669"/>
    <property type="project" value="InterPro"/>
</dbReference>
<dbReference type="CDD" id="cd06170">
    <property type="entry name" value="LuxR_C_like"/>
    <property type="match status" value="1"/>
</dbReference>
<dbReference type="GO" id="GO:0003677">
    <property type="term" value="F:DNA binding"/>
    <property type="evidence" value="ECO:0007669"/>
    <property type="project" value="UniProtKB-KW"/>
</dbReference>
<proteinExistence type="predicted"/>
<dbReference type="SUPFAM" id="SSF46894">
    <property type="entry name" value="C-terminal effector domain of the bipartite response regulators"/>
    <property type="match status" value="1"/>
</dbReference>
<evidence type="ECO:0000313" key="6">
    <source>
        <dbReference type="Proteomes" id="UP000240206"/>
    </source>
</evidence>
<feature type="domain" description="HTH luxR-type" evidence="4">
    <location>
        <begin position="1"/>
        <end position="63"/>
    </location>
</feature>
<dbReference type="Pfam" id="PF00196">
    <property type="entry name" value="GerE"/>
    <property type="match status" value="1"/>
</dbReference>
<evidence type="ECO:0000256" key="3">
    <source>
        <dbReference type="ARBA" id="ARBA00023163"/>
    </source>
</evidence>
<keyword evidence="2" id="KW-0238">DNA-binding</keyword>
<dbReference type="RefSeq" id="WP_106500231.1">
    <property type="nucleotide sequence ID" value="NZ_PXVC01000038.1"/>
</dbReference>